<dbReference type="Pfam" id="PF01555">
    <property type="entry name" value="N6_N4_Mtase"/>
    <property type="match status" value="1"/>
</dbReference>
<name>A0A839H4E9_9GAMM</name>
<evidence type="ECO:0000259" key="9">
    <source>
        <dbReference type="Pfam" id="PF01555"/>
    </source>
</evidence>
<dbReference type="GO" id="GO:0032259">
    <property type="term" value="P:methylation"/>
    <property type="evidence" value="ECO:0007669"/>
    <property type="project" value="UniProtKB-KW"/>
</dbReference>
<evidence type="ECO:0000256" key="8">
    <source>
        <dbReference type="ARBA" id="ARBA00049120"/>
    </source>
</evidence>
<accession>A0A839H4E9</accession>
<comment type="caution">
    <text evidence="10">The sequence shown here is derived from an EMBL/GenBank/DDBJ whole genome shotgun (WGS) entry which is preliminary data.</text>
</comment>
<dbReference type="RefSeq" id="WP_182582124.1">
    <property type="nucleotide sequence ID" value="NZ_JABVCQ010000003.1"/>
</dbReference>
<evidence type="ECO:0000256" key="1">
    <source>
        <dbReference type="ARBA" id="ARBA00010203"/>
    </source>
</evidence>
<dbReference type="AlphaFoldDB" id="A0A839H4E9"/>
<dbReference type="Proteomes" id="UP000548632">
    <property type="component" value="Unassembled WGS sequence"/>
</dbReference>
<evidence type="ECO:0000256" key="2">
    <source>
        <dbReference type="ARBA" id="ARBA00012185"/>
    </source>
</evidence>
<evidence type="ECO:0000256" key="6">
    <source>
        <dbReference type="ARBA" id="ARBA00022747"/>
    </source>
</evidence>
<keyword evidence="7" id="KW-0238">DNA-binding</keyword>
<keyword evidence="3 10" id="KW-0489">Methyltransferase</keyword>
<dbReference type="PROSITE" id="PS00093">
    <property type="entry name" value="N4_MTASE"/>
    <property type="match status" value="1"/>
</dbReference>
<feature type="domain" description="DNA methylase N-4/N-6" evidence="9">
    <location>
        <begin position="8"/>
        <end position="79"/>
    </location>
</feature>
<dbReference type="GO" id="GO:0003677">
    <property type="term" value="F:DNA binding"/>
    <property type="evidence" value="ECO:0007669"/>
    <property type="project" value="UniProtKB-KW"/>
</dbReference>
<evidence type="ECO:0000313" key="11">
    <source>
        <dbReference type="Proteomes" id="UP000548632"/>
    </source>
</evidence>
<sequence>MANKSYSDSTWDFIGVNTKESTHCFHAYPAMMIPQVAERLIAQHGQHAKLLFDPYCGTGTSLVEANRKNIHAIGTDLNPLARLIAQAKTTPLNLQVLDLYLKDFSDYLFSILFDIHKISVVTPNIKNIDYWFSPPVQTQLAVVNTFINGITDESIANFFKVAFSETVRESSWTRNGEFKLFRMTPQQMQRFNPDVFGLIQGKLARNKRGLKALLDMHCTATSRVCAFNTVEHIEQIENGSVDLIVTSPPYGDSRTTVAYGQFSRLANEWLGIDGAAHIDNQLMGGQIKRTAAGSLCELDEFNSAMEQIAAIDDKRANEVSAFYWEYQQSIENVAKTVKPGGHVCYVVGNRKVKGITLPTDEVTRCLFERQGFVHIETVIRNIPNKRMPSKNSPTNIVGRTDSTMNNEYIVVMKKCE</sequence>
<evidence type="ECO:0000256" key="4">
    <source>
        <dbReference type="ARBA" id="ARBA00022679"/>
    </source>
</evidence>
<evidence type="ECO:0000313" key="10">
    <source>
        <dbReference type="EMBL" id="MBB1125015.1"/>
    </source>
</evidence>
<keyword evidence="5" id="KW-0949">S-adenosyl-L-methionine</keyword>
<dbReference type="InterPro" id="IPR017985">
    <property type="entry name" value="MeTrfase_CN4_CS"/>
</dbReference>
<dbReference type="EMBL" id="JABVCQ010000003">
    <property type="protein sequence ID" value="MBB1125015.1"/>
    <property type="molecule type" value="Genomic_DNA"/>
</dbReference>
<dbReference type="GO" id="GO:0009307">
    <property type="term" value="P:DNA restriction-modification system"/>
    <property type="evidence" value="ECO:0007669"/>
    <property type="project" value="UniProtKB-KW"/>
</dbReference>
<evidence type="ECO:0000256" key="5">
    <source>
        <dbReference type="ARBA" id="ARBA00022691"/>
    </source>
</evidence>
<dbReference type="SUPFAM" id="SSF53335">
    <property type="entry name" value="S-adenosyl-L-methionine-dependent methyltransferases"/>
    <property type="match status" value="1"/>
</dbReference>
<dbReference type="InterPro" id="IPR029063">
    <property type="entry name" value="SAM-dependent_MTases_sf"/>
</dbReference>
<dbReference type="GO" id="GO:0015667">
    <property type="term" value="F:site-specific DNA-methyltransferase (cytosine-N4-specific) activity"/>
    <property type="evidence" value="ECO:0007669"/>
    <property type="project" value="UniProtKB-EC"/>
</dbReference>
<reference evidence="10 11" key="1">
    <citation type="journal article" date="2020" name="Arch. Microbiol.">
        <title>The genome sequence of the giant phototrophic gammaproteobacterium Thiospirillum jenense gives insight into its physiological properties and phylogenetic relationships.</title>
        <authorList>
            <person name="Imhoff J.F."/>
            <person name="Meyer T.E."/>
            <person name="Kyndt J.A."/>
        </authorList>
    </citation>
    <scope>NUCLEOTIDE SEQUENCE [LARGE SCALE GENOMIC DNA]</scope>
    <source>
        <strain evidence="10 11">DSM 216</strain>
    </source>
</reference>
<keyword evidence="11" id="KW-1185">Reference proteome</keyword>
<evidence type="ECO:0000256" key="7">
    <source>
        <dbReference type="ARBA" id="ARBA00023125"/>
    </source>
</evidence>
<comment type="similarity">
    <text evidence="1">Belongs to the N(4)/N(6)-methyltransferase family. N(4) subfamily.</text>
</comment>
<evidence type="ECO:0000256" key="3">
    <source>
        <dbReference type="ARBA" id="ARBA00022603"/>
    </source>
</evidence>
<gene>
    <name evidence="10" type="ORF">HUK38_02065</name>
</gene>
<comment type="catalytic activity">
    <reaction evidence="8">
        <text>a 2'-deoxycytidine in DNA + S-adenosyl-L-methionine = an N(4)-methyl-2'-deoxycytidine in DNA + S-adenosyl-L-homocysteine + H(+)</text>
        <dbReference type="Rhea" id="RHEA:16857"/>
        <dbReference type="Rhea" id="RHEA-COMP:11369"/>
        <dbReference type="Rhea" id="RHEA-COMP:13674"/>
        <dbReference type="ChEBI" id="CHEBI:15378"/>
        <dbReference type="ChEBI" id="CHEBI:57856"/>
        <dbReference type="ChEBI" id="CHEBI:59789"/>
        <dbReference type="ChEBI" id="CHEBI:85452"/>
        <dbReference type="ChEBI" id="CHEBI:137933"/>
        <dbReference type="EC" id="2.1.1.113"/>
    </reaction>
</comment>
<proteinExistence type="inferred from homology"/>
<organism evidence="10 11">
    <name type="scientific">Thiospirillum jenense</name>
    <dbReference type="NCBI Taxonomy" id="1653858"/>
    <lineage>
        <taxon>Bacteria</taxon>
        <taxon>Pseudomonadati</taxon>
        <taxon>Pseudomonadota</taxon>
        <taxon>Gammaproteobacteria</taxon>
        <taxon>Chromatiales</taxon>
        <taxon>Chromatiaceae</taxon>
        <taxon>Thiospirillum</taxon>
    </lineage>
</organism>
<dbReference type="InterPro" id="IPR002941">
    <property type="entry name" value="DNA_methylase_N4/N6"/>
</dbReference>
<dbReference type="GO" id="GO:0008170">
    <property type="term" value="F:N-methyltransferase activity"/>
    <property type="evidence" value="ECO:0007669"/>
    <property type="project" value="InterPro"/>
</dbReference>
<dbReference type="EC" id="2.1.1.113" evidence="2"/>
<protein>
    <recommendedName>
        <fullName evidence="2">site-specific DNA-methyltransferase (cytosine-N(4)-specific)</fullName>
        <ecNumber evidence="2">2.1.1.113</ecNumber>
    </recommendedName>
</protein>
<dbReference type="Gene3D" id="3.40.50.150">
    <property type="entry name" value="Vaccinia Virus protein VP39"/>
    <property type="match status" value="2"/>
</dbReference>
<keyword evidence="6" id="KW-0680">Restriction system</keyword>
<keyword evidence="4 10" id="KW-0808">Transferase</keyword>